<reference evidence="2 3" key="1">
    <citation type="submission" date="2018-05" db="EMBL/GenBank/DDBJ databases">
        <title>Complete genome sequencing of three human clinical isolates of Staphylococcus caprae reveals virulence factors similar to those of S. epidermidis and S. capitis.</title>
        <authorList>
            <person name="Watanabe S."/>
            <person name="Cui L."/>
        </authorList>
    </citation>
    <scope>NUCLEOTIDE SEQUENCE [LARGE SCALE GENOMIC DNA]</scope>
    <source>
        <strain evidence="2 3">JMUB590</strain>
    </source>
</reference>
<evidence type="ECO:0000313" key="3">
    <source>
        <dbReference type="Proteomes" id="UP000274772"/>
    </source>
</evidence>
<keyword evidence="1" id="KW-1133">Transmembrane helix</keyword>
<feature type="transmembrane region" description="Helical" evidence="1">
    <location>
        <begin position="30"/>
        <end position="51"/>
    </location>
</feature>
<feature type="transmembrane region" description="Helical" evidence="1">
    <location>
        <begin position="63"/>
        <end position="89"/>
    </location>
</feature>
<sequence>MIIIIYEILVFFVILITYFLMIIGEMSITWNFLLSIFGMFVGILLFFYFSLYKIPDFSKERKIFITIISWIFIVITLFILGHLTLILILHN</sequence>
<name>A0ABM7FMR3_9STAP</name>
<evidence type="ECO:0000256" key="1">
    <source>
        <dbReference type="SAM" id="Phobius"/>
    </source>
</evidence>
<evidence type="ECO:0000313" key="2">
    <source>
        <dbReference type="EMBL" id="BBD91243.1"/>
    </source>
</evidence>
<accession>A0ABM7FMR3</accession>
<feature type="transmembrane region" description="Helical" evidence="1">
    <location>
        <begin position="5"/>
        <end position="24"/>
    </location>
</feature>
<proteinExistence type="predicted"/>
<keyword evidence="1" id="KW-0812">Transmembrane</keyword>
<keyword evidence="3" id="KW-1185">Reference proteome</keyword>
<organism evidence="2 3">
    <name type="scientific">Staphylococcus caprae</name>
    <dbReference type="NCBI Taxonomy" id="29380"/>
    <lineage>
        <taxon>Bacteria</taxon>
        <taxon>Bacillati</taxon>
        <taxon>Bacillota</taxon>
        <taxon>Bacilli</taxon>
        <taxon>Bacillales</taxon>
        <taxon>Staphylococcaceae</taxon>
        <taxon>Staphylococcus</taxon>
    </lineage>
</organism>
<keyword evidence="1" id="KW-0472">Membrane</keyword>
<dbReference type="Proteomes" id="UP000274772">
    <property type="component" value="Chromosome"/>
</dbReference>
<dbReference type="EMBL" id="AP018586">
    <property type="protein sequence ID" value="BBD91243.1"/>
    <property type="molecule type" value="Genomic_DNA"/>
</dbReference>
<protein>
    <submittedName>
        <fullName evidence="2">Uncharacterized protein</fullName>
    </submittedName>
</protein>
<gene>
    <name evidence="2" type="ORF">JMUB590_0133</name>
</gene>